<protein>
    <submittedName>
        <fullName evidence="3">Addiction module toxin, RelE/StbE family</fullName>
    </submittedName>
</protein>
<comment type="similarity">
    <text evidence="1">Belongs to the RelE toxin family.</text>
</comment>
<dbReference type="Proteomes" id="UP000184226">
    <property type="component" value="Unassembled WGS sequence"/>
</dbReference>
<organism evidence="3 4">
    <name type="scientific">Pollutimonas bauzanensis</name>
    <dbReference type="NCBI Taxonomy" id="658167"/>
    <lineage>
        <taxon>Bacteria</taxon>
        <taxon>Pseudomonadati</taxon>
        <taxon>Pseudomonadota</taxon>
        <taxon>Betaproteobacteria</taxon>
        <taxon>Burkholderiales</taxon>
        <taxon>Alcaligenaceae</taxon>
        <taxon>Pollutimonas</taxon>
    </lineage>
</organism>
<dbReference type="PANTHER" id="PTHR33755:SF6">
    <property type="entry name" value="PLASMID STABILIZATION SYSTEM PROTEIN"/>
    <property type="match status" value="1"/>
</dbReference>
<dbReference type="Pfam" id="PF05016">
    <property type="entry name" value="ParE_toxin"/>
    <property type="match status" value="1"/>
</dbReference>
<name>A0A1M5Z2X6_9BURK</name>
<dbReference type="OrthoDB" id="9798046at2"/>
<dbReference type="RefSeq" id="WP_073106145.1">
    <property type="nucleotide sequence ID" value="NZ_FQXE01000012.1"/>
</dbReference>
<dbReference type="InterPro" id="IPR035093">
    <property type="entry name" value="RelE/ParE_toxin_dom_sf"/>
</dbReference>
<dbReference type="EMBL" id="FQXE01000012">
    <property type="protein sequence ID" value="SHI18595.1"/>
    <property type="molecule type" value="Genomic_DNA"/>
</dbReference>
<reference evidence="3 4" key="1">
    <citation type="submission" date="2016-11" db="EMBL/GenBank/DDBJ databases">
        <authorList>
            <person name="Jaros S."/>
            <person name="Januszkiewicz K."/>
            <person name="Wedrychowicz H."/>
        </authorList>
    </citation>
    <scope>NUCLEOTIDE SEQUENCE [LARGE SCALE GENOMIC DNA]</scope>
    <source>
        <strain evidence="3 4">CGMCC 1.10190</strain>
    </source>
</reference>
<dbReference type="Gene3D" id="3.30.2310.20">
    <property type="entry name" value="RelE-like"/>
    <property type="match status" value="1"/>
</dbReference>
<gene>
    <name evidence="3" type="ORF">SAMN04488135_11211</name>
</gene>
<evidence type="ECO:0000313" key="3">
    <source>
        <dbReference type="EMBL" id="SHI18595.1"/>
    </source>
</evidence>
<keyword evidence="2" id="KW-1277">Toxin-antitoxin system</keyword>
<keyword evidence="4" id="KW-1185">Reference proteome</keyword>
<sequence>MLKISWLSTATDDLAEIITYIAERSPKAARNLKERIQDSVLPVADHPYLYKQGRVPGTREIVTHPNYIIIYRITHTDIEVINVLHARREYP</sequence>
<dbReference type="AlphaFoldDB" id="A0A1M5Z2X6"/>
<evidence type="ECO:0000256" key="1">
    <source>
        <dbReference type="ARBA" id="ARBA00006226"/>
    </source>
</evidence>
<evidence type="ECO:0000313" key="4">
    <source>
        <dbReference type="Proteomes" id="UP000184226"/>
    </source>
</evidence>
<dbReference type="NCBIfam" id="TIGR02385">
    <property type="entry name" value="RelE_StbE"/>
    <property type="match status" value="1"/>
</dbReference>
<proteinExistence type="inferred from homology"/>
<dbReference type="InterPro" id="IPR051803">
    <property type="entry name" value="TA_system_RelE-like_toxin"/>
</dbReference>
<evidence type="ECO:0000256" key="2">
    <source>
        <dbReference type="ARBA" id="ARBA00022649"/>
    </source>
</evidence>
<dbReference type="InterPro" id="IPR007712">
    <property type="entry name" value="RelE/ParE_toxin"/>
</dbReference>
<dbReference type="STRING" id="658167.SAMN04488135_11211"/>
<dbReference type="PANTHER" id="PTHR33755">
    <property type="entry name" value="TOXIN PARE1-RELATED"/>
    <property type="match status" value="1"/>
</dbReference>
<accession>A0A1M5Z2X6</accession>